<organism evidence="1 2">
    <name type="scientific">Nocardia uniformis</name>
    <dbReference type="NCBI Taxonomy" id="53432"/>
    <lineage>
        <taxon>Bacteria</taxon>
        <taxon>Bacillati</taxon>
        <taxon>Actinomycetota</taxon>
        <taxon>Actinomycetes</taxon>
        <taxon>Mycobacteriales</taxon>
        <taxon>Nocardiaceae</taxon>
        <taxon>Nocardia</taxon>
    </lineage>
</organism>
<evidence type="ECO:0000313" key="2">
    <source>
        <dbReference type="Proteomes" id="UP000586827"/>
    </source>
</evidence>
<keyword evidence="2" id="KW-1185">Reference proteome</keyword>
<dbReference type="AlphaFoldDB" id="A0A849C102"/>
<sequence>MAGSRTASVLDRVESVRANAAKNVGDRYGQFASLLRLAADSYTNADAEAATWFYALGDFNSGQAPA</sequence>
<accession>A0A849C102</accession>
<dbReference type="Proteomes" id="UP000586827">
    <property type="component" value="Unassembled WGS sequence"/>
</dbReference>
<reference evidence="1 2" key="1">
    <citation type="submission" date="2020-05" db="EMBL/GenBank/DDBJ databases">
        <title>MicrobeNet Type strains.</title>
        <authorList>
            <person name="Nicholson A.C."/>
        </authorList>
    </citation>
    <scope>NUCLEOTIDE SEQUENCE [LARGE SCALE GENOMIC DNA]</scope>
    <source>
        <strain evidence="1 2">JCM 3224</strain>
    </source>
</reference>
<dbReference type="EMBL" id="JABELX010000003">
    <property type="protein sequence ID" value="NNH70025.1"/>
    <property type="molecule type" value="Genomic_DNA"/>
</dbReference>
<evidence type="ECO:0000313" key="1">
    <source>
        <dbReference type="EMBL" id="NNH70025.1"/>
    </source>
</evidence>
<proteinExistence type="predicted"/>
<dbReference type="RefSeq" id="WP_067518053.1">
    <property type="nucleotide sequence ID" value="NZ_JABELX010000003.1"/>
</dbReference>
<gene>
    <name evidence="1" type="ORF">HLB23_09140</name>
</gene>
<comment type="caution">
    <text evidence="1">The sequence shown here is derived from an EMBL/GenBank/DDBJ whole genome shotgun (WGS) entry which is preliminary data.</text>
</comment>
<protein>
    <submittedName>
        <fullName evidence="1">Uncharacterized protein</fullName>
    </submittedName>
</protein>
<name>A0A849C102_9NOCA</name>